<dbReference type="Gene3D" id="1.10.530.10">
    <property type="match status" value="1"/>
</dbReference>
<evidence type="ECO:0000313" key="1">
    <source>
        <dbReference type="EMBL" id="OHB13333.1"/>
    </source>
</evidence>
<comment type="caution">
    <text evidence="1">The sequence shown here is derived from an EMBL/GenBank/DDBJ whole genome shotgun (WGS) entry which is preliminary data.</text>
</comment>
<accession>A0A1G2UV96</accession>
<dbReference type="InterPro" id="IPR023346">
    <property type="entry name" value="Lysozyme-like_dom_sf"/>
</dbReference>
<dbReference type="Proteomes" id="UP000177154">
    <property type="component" value="Unassembled WGS sequence"/>
</dbReference>
<dbReference type="SUPFAM" id="SSF53955">
    <property type="entry name" value="Lysozyme-like"/>
    <property type="match status" value="1"/>
</dbReference>
<name>A0A1G2UV96_9BACT</name>
<dbReference type="EMBL" id="MHWR01000018">
    <property type="protein sequence ID" value="OHB13333.1"/>
    <property type="molecule type" value="Genomic_DNA"/>
</dbReference>
<protein>
    <recommendedName>
        <fullName evidence="3">Transglycosylase SLT domain-containing protein</fullName>
    </recommendedName>
</protein>
<sequence>MPINEIPTNSIDTAVVKQVENRKSPKEIESILSTEQYVREYFKDIPIMIAIARCESTFRQLDHDGDIHRGRANSADVGVMQINEFYHLKTSEKKDYDIHTIEGNTAYARELYKKEGTKPWTASKPCWGKYEAKSLALALNAK</sequence>
<reference evidence="1 2" key="1">
    <citation type="journal article" date="2016" name="Nat. Commun.">
        <title>Thousands of microbial genomes shed light on interconnected biogeochemical processes in an aquifer system.</title>
        <authorList>
            <person name="Anantharaman K."/>
            <person name="Brown C.T."/>
            <person name="Hug L.A."/>
            <person name="Sharon I."/>
            <person name="Castelle C.J."/>
            <person name="Probst A.J."/>
            <person name="Thomas B.C."/>
            <person name="Singh A."/>
            <person name="Wilkins M.J."/>
            <person name="Karaoz U."/>
            <person name="Brodie E.L."/>
            <person name="Williams K.H."/>
            <person name="Hubbard S.S."/>
            <person name="Banfield J.F."/>
        </authorList>
    </citation>
    <scope>NUCLEOTIDE SEQUENCE [LARGE SCALE GENOMIC DNA]</scope>
</reference>
<proteinExistence type="predicted"/>
<evidence type="ECO:0000313" key="2">
    <source>
        <dbReference type="Proteomes" id="UP000177154"/>
    </source>
</evidence>
<dbReference type="AlphaFoldDB" id="A0A1G2UV96"/>
<gene>
    <name evidence="1" type="ORF">A2Y49_00535</name>
</gene>
<evidence type="ECO:0008006" key="3">
    <source>
        <dbReference type="Google" id="ProtNLM"/>
    </source>
</evidence>
<organism evidence="1 2">
    <name type="scientific">Candidatus Zambryskibacteria bacterium RIFCSPLOWO2_12_39_8</name>
    <dbReference type="NCBI Taxonomy" id="1802774"/>
    <lineage>
        <taxon>Bacteria</taxon>
        <taxon>Candidatus Zambryskiibacteriota</taxon>
    </lineage>
</organism>